<proteinExistence type="predicted"/>
<sequence>MIEVDPPAIRALGETIERAVGPALDACTDLLESARAITHSNFTSVVPHLAVAYVGAVEFVEEELRSKREHLTEIRSRLSSTADNWEATETASTIATR</sequence>
<dbReference type="RefSeq" id="WP_088992080.1">
    <property type="nucleotide sequence ID" value="NZ_JBFAQF010000008.1"/>
</dbReference>
<name>A0A1C5GRG3_9ACTN</name>
<evidence type="ECO:0000256" key="1">
    <source>
        <dbReference type="SAM" id="MobiDB-lite"/>
    </source>
</evidence>
<dbReference type="EMBL" id="LT607750">
    <property type="protein sequence ID" value="SCG36385.1"/>
    <property type="molecule type" value="Genomic_DNA"/>
</dbReference>
<evidence type="ECO:0000313" key="2">
    <source>
        <dbReference type="EMBL" id="SCG36385.1"/>
    </source>
</evidence>
<accession>A0A1C5GRG3</accession>
<dbReference type="AlphaFoldDB" id="A0A1C5GRG3"/>
<evidence type="ECO:0000313" key="3">
    <source>
        <dbReference type="Proteomes" id="UP000198217"/>
    </source>
</evidence>
<organism evidence="2 3">
    <name type="scientific">Micromonospora echinaurantiaca</name>
    <dbReference type="NCBI Taxonomy" id="47857"/>
    <lineage>
        <taxon>Bacteria</taxon>
        <taxon>Bacillati</taxon>
        <taxon>Actinomycetota</taxon>
        <taxon>Actinomycetes</taxon>
        <taxon>Micromonosporales</taxon>
        <taxon>Micromonosporaceae</taxon>
        <taxon>Micromonospora</taxon>
    </lineage>
</organism>
<gene>
    <name evidence="2" type="ORF">GA0070609_0250</name>
</gene>
<protein>
    <submittedName>
        <fullName evidence="2">Excreted virulence factor EspC, type VII ESX diderm</fullName>
    </submittedName>
</protein>
<keyword evidence="3" id="KW-1185">Reference proteome</keyword>
<feature type="region of interest" description="Disordered" evidence="1">
    <location>
        <begin position="78"/>
        <end position="97"/>
    </location>
</feature>
<dbReference type="Proteomes" id="UP000198217">
    <property type="component" value="Chromosome I"/>
</dbReference>
<reference evidence="2 3" key="1">
    <citation type="submission" date="2016-06" db="EMBL/GenBank/DDBJ databases">
        <authorList>
            <person name="Kjaerup R.B."/>
            <person name="Dalgaard T.S."/>
            <person name="Juul-Madsen H.R."/>
        </authorList>
    </citation>
    <scope>NUCLEOTIDE SEQUENCE [LARGE SCALE GENOMIC DNA]</scope>
    <source>
        <strain evidence="2 3">DSM 43904</strain>
    </source>
</reference>